<evidence type="ECO:0000259" key="10">
    <source>
        <dbReference type="PROSITE" id="PS51192"/>
    </source>
</evidence>
<dbReference type="InterPro" id="IPR013701">
    <property type="entry name" value="Lhr-like_DEAD/DEAH_assoc"/>
</dbReference>
<gene>
    <name evidence="12" type="ORF">G3N56_10410</name>
</gene>
<dbReference type="Proteomes" id="UP000469724">
    <property type="component" value="Unassembled WGS sequence"/>
</dbReference>
<proteinExistence type="predicted"/>
<dbReference type="InterPro" id="IPR045628">
    <property type="entry name" value="Lhr_WH_dom"/>
</dbReference>
<keyword evidence="7" id="KW-0234">DNA repair</keyword>
<keyword evidence="2" id="KW-0227">DNA damage</keyword>
<dbReference type="SMART" id="SM00490">
    <property type="entry name" value="HELICc"/>
    <property type="match status" value="1"/>
</dbReference>
<protein>
    <submittedName>
        <fullName evidence="12">DEAD/DEAH box helicase</fullName>
    </submittedName>
</protein>
<keyword evidence="6" id="KW-0238">DNA-binding</keyword>
<feature type="domain" description="Helicase C-terminal" evidence="11">
    <location>
        <begin position="259"/>
        <end position="414"/>
    </location>
</feature>
<dbReference type="SUPFAM" id="SSF52540">
    <property type="entry name" value="P-loop containing nucleoside triphosphate hydrolases"/>
    <property type="match status" value="1"/>
</dbReference>
<evidence type="ECO:0000256" key="2">
    <source>
        <dbReference type="ARBA" id="ARBA00022763"/>
    </source>
</evidence>
<dbReference type="Pfam" id="PF23235">
    <property type="entry name" value="WHD_3rd_Lhr"/>
    <property type="match status" value="1"/>
</dbReference>
<dbReference type="Gene3D" id="3.40.50.300">
    <property type="entry name" value="P-loop containing nucleotide triphosphate hydrolases"/>
    <property type="match status" value="2"/>
</dbReference>
<evidence type="ECO:0000313" key="12">
    <source>
        <dbReference type="EMBL" id="NDY57152.1"/>
    </source>
</evidence>
<keyword evidence="1" id="KW-0547">Nucleotide-binding</keyword>
<evidence type="ECO:0000256" key="9">
    <source>
        <dbReference type="SAM" id="MobiDB-lite"/>
    </source>
</evidence>
<dbReference type="InterPro" id="IPR027417">
    <property type="entry name" value="P-loop_NTPase"/>
</dbReference>
<dbReference type="Pfam" id="PF00271">
    <property type="entry name" value="Helicase_C"/>
    <property type="match status" value="1"/>
</dbReference>
<keyword evidence="5" id="KW-0067">ATP-binding</keyword>
<evidence type="ECO:0000256" key="6">
    <source>
        <dbReference type="ARBA" id="ARBA00023125"/>
    </source>
</evidence>
<dbReference type="PANTHER" id="PTHR47962">
    <property type="entry name" value="ATP-DEPENDENT HELICASE LHR-RELATED-RELATED"/>
    <property type="match status" value="1"/>
</dbReference>
<keyword evidence="13" id="KW-1185">Reference proteome</keyword>
<dbReference type="InterPro" id="IPR052511">
    <property type="entry name" value="ATP-dep_Helicase"/>
</dbReference>
<dbReference type="InterPro" id="IPR055367">
    <property type="entry name" value="WH4_Lhr"/>
</dbReference>
<dbReference type="EMBL" id="JAAGRQ010000038">
    <property type="protein sequence ID" value="NDY57152.1"/>
    <property type="molecule type" value="Genomic_DNA"/>
</dbReference>
<evidence type="ECO:0000256" key="4">
    <source>
        <dbReference type="ARBA" id="ARBA00022806"/>
    </source>
</evidence>
<dbReference type="PROSITE" id="PS51192">
    <property type="entry name" value="HELICASE_ATP_BIND_1"/>
    <property type="match status" value="1"/>
</dbReference>
<dbReference type="GO" id="GO:0006281">
    <property type="term" value="P:DNA repair"/>
    <property type="evidence" value="ECO:0007669"/>
    <property type="project" value="UniProtKB-KW"/>
</dbReference>
<feature type="domain" description="Helicase ATP-binding" evidence="10">
    <location>
        <begin position="30"/>
        <end position="220"/>
    </location>
</feature>
<dbReference type="GO" id="GO:0004386">
    <property type="term" value="F:helicase activity"/>
    <property type="evidence" value="ECO:0007669"/>
    <property type="project" value="UniProtKB-KW"/>
</dbReference>
<dbReference type="PROSITE" id="PS51194">
    <property type="entry name" value="HELICASE_CTER"/>
    <property type="match status" value="1"/>
</dbReference>
<feature type="compositionally biased region" description="Low complexity" evidence="9">
    <location>
        <begin position="1305"/>
        <end position="1314"/>
    </location>
</feature>
<name>A0A7K3NLT7_9BACT</name>
<keyword evidence="8" id="KW-0413">Isomerase</keyword>
<dbReference type="Pfam" id="PF08494">
    <property type="entry name" value="DEAD_assoc"/>
    <property type="match status" value="1"/>
</dbReference>
<dbReference type="InterPro" id="IPR055368">
    <property type="entry name" value="WH3_Lhr"/>
</dbReference>
<dbReference type="RefSeq" id="WP_163302193.1">
    <property type="nucleotide sequence ID" value="NZ_JAAGRQ010000038.1"/>
</dbReference>
<dbReference type="InterPro" id="IPR014001">
    <property type="entry name" value="Helicase_ATP-bd"/>
</dbReference>
<evidence type="ECO:0000256" key="5">
    <source>
        <dbReference type="ARBA" id="ARBA00022840"/>
    </source>
</evidence>
<dbReference type="GO" id="GO:0005524">
    <property type="term" value="F:ATP binding"/>
    <property type="evidence" value="ECO:0007669"/>
    <property type="project" value="UniProtKB-KW"/>
</dbReference>
<dbReference type="PANTHER" id="PTHR47962:SF5">
    <property type="entry name" value="ATP-DEPENDENT HELICASE LHR-RELATED"/>
    <property type="match status" value="1"/>
</dbReference>
<keyword evidence="4 12" id="KW-0347">Helicase</keyword>
<dbReference type="InterPro" id="IPR011545">
    <property type="entry name" value="DEAD/DEAH_box_helicase_dom"/>
</dbReference>
<keyword evidence="3" id="KW-0378">Hydrolase</keyword>
<evidence type="ECO:0000256" key="7">
    <source>
        <dbReference type="ARBA" id="ARBA00023204"/>
    </source>
</evidence>
<dbReference type="Pfam" id="PF23234">
    <property type="entry name" value="WHD_4th_Lhr"/>
    <property type="match status" value="1"/>
</dbReference>
<dbReference type="GO" id="GO:0016887">
    <property type="term" value="F:ATP hydrolysis activity"/>
    <property type="evidence" value="ECO:0007669"/>
    <property type="project" value="TreeGrafter"/>
</dbReference>
<accession>A0A7K3NLT7</accession>
<evidence type="ECO:0000256" key="8">
    <source>
        <dbReference type="ARBA" id="ARBA00023235"/>
    </source>
</evidence>
<sequence length="1574" mass="168514">MSSLDLFDPLVAAWFRERLGTPTAVQAEAWERVARGEHVLVAAETGSGKTLAAFLHVINSLLTGGMPTGGLRALYVSPLKALGADVRENLAGPLAELRRRFQAAGRAVPEVRVMTRSGDTPQSQRRTMARRPPEILVTTPESLHLLLTSLGGRAMLGGVRLVILDEIHAVAGNRRGTLVSLGVERLAFLCGEFQRVALSATARPEEVLARFVGGYRLTGDAGHLAHTPRPVSVVRGTPVKPLTVTVRVPERTGERTPGDFYEPYAAAWREMLFANRTTAYFIDSRRLCEKVARLINAEADPPLVYPHHGSLSREVRRAVEKRLKAGTLRGVVATGSLELGIDVGDLDAVALIQTPPCISAAVQRVGRSGHRVGATRQGVFFPLSDLETALAGVMARAVAAGDIEDISVVMRPLDVLAQVILSMTAHEAVSVDRLFEQVRCAAPYHDLPRRQFDLVLSMLAGRYGESRPRELAARVFHDRVAGTVRARPGAALAIYASGGVIPDRGTFTARVAGEGPSRGVVAELDEEFVFEARLGQAFAAGGQGWRIERITPAEVLVSPAPAASAAPPFWHGDQRGWDAHFASRVGEFFQWAEERLGRGAGADDPDFLADLARDYHLEPHAARVLAGALAAQRKATRAPLPHPAHIVVEHTATGPGGVPGRQTILHMPLGLRVNRTMALVLEAAYADRLGQEVRSHAANEGVALVCPDASGDMDAQRLFSLVSPADVEGLLRRRLEGSQEFGAAFREAAWRSLVLGRSKIGRRMPLWITRLASQKLFAAVRDLADFPLVIEAWRTCLTERFDVPGLVRVLAGLQSGGVAWTETRTVLQSPLARDMVWRVVAGFMYAGDQSGSPAATGVSPDLVAEAAVDAALRPQATAEAVARLGELVRRTAPGHSPGSGEELLQHAVERLAIPLGEWQALLQAMSRDHGLSPGDLERQLSDRLVRIPLSGGEPRAGMLVVAVENLPRLRAARILDGPPAAPVLPSAPDADETPDLADLPELSELDDAPNAEDTAIEVLAEWLRFYGPVDPDFASRTLGLAPGRGQAMLSALVRDGSLVVGRLVSGGGSGDVCDTANFERLLRLGRSLAAPRVRAVPLSRLTPFLAAIQGVAPRGESAEALFERLRRLTCLSLPASLWEAEVLPARMAGYAPEILDEVLRHGGLSWRGSGPERVSFAFPGDLDLLVADDGRDRPPVTPVEASGDMPGDTPGDLPGVLPGVLSGDMSDGLDALFPDPLAAYDFSALLRRSGLRPGELAARLWAAVWRGEVENSAFEALRHGLHHDFRLPELSVGGAGGGSGGGSGRPLAGLPPGRTALPRAGRERVSRGRQACWRAAMPQTGMWRRVAPSPAAQDRLEAEEQARERARLLLDRYGVVFRDMLVRESGPFQWGAAFRALRLLELSGEAVSGRFFDGPAGLQFLSHRGLAVFRRLFGADADGRGSAAPGRDVFWLCALDPAAPVLAGLVLPGEGAPRRPPRRAEGTHLAFCGGELALVSEGRGKDLFIGPGPDDPATPELFAPLAHLLTRREKPVRRVAVVRINGRPAATSPYRPALSRVFQATADHKGLSLTLGQS</sequence>
<dbReference type="Pfam" id="PF00270">
    <property type="entry name" value="DEAD"/>
    <property type="match status" value="1"/>
</dbReference>
<dbReference type="SMART" id="SM00487">
    <property type="entry name" value="DEXDc"/>
    <property type="match status" value="1"/>
</dbReference>
<evidence type="ECO:0000256" key="3">
    <source>
        <dbReference type="ARBA" id="ARBA00022801"/>
    </source>
</evidence>
<feature type="compositionally biased region" description="Gly residues" evidence="9">
    <location>
        <begin position="1293"/>
        <end position="1304"/>
    </location>
</feature>
<organism evidence="12 13">
    <name type="scientific">Desulfolutivibrio sulfodismutans</name>
    <dbReference type="NCBI Taxonomy" id="63561"/>
    <lineage>
        <taxon>Bacteria</taxon>
        <taxon>Pseudomonadati</taxon>
        <taxon>Thermodesulfobacteriota</taxon>
        <taxon>Desulfovibrionia</taxon>
        <taxon>Desulfovibrionales</taxon>
        <taxon>Desulfovibrionaceae</taxon>
        <taxon>Desulfolutivibrio</taxon>
    </lineage>
</organism>
<evidence type="ECO:0000259" key="11">
    <source>
        <dbReference type="PROSITE" id="PS51194"/>
    </source>
</evidence>
<feature type="region of interest" description="Disordered" evidence="9">
    <location>
        <begin position="1292"/>
        <end position="1321"/>
    </location>
</feature>
<reference evidence="12 13" key="1">
    <citation type="submission" date="2020-02" db="EMBL/GenBank/DDBJ databases">
        <title>Comparative genomics of sulfur disproportionating microorganisms.</title>
        <authorList>
            <person name="Ward L.M."/>
            <person name="Bertran E."/>
            <person name="Johnston D.T."/>
        </authorList>
    </citation>
    <scope>NUCLEOTIDE SEQUENCE [LARGE SCALE GENOMIC DNA]</scope>
    <source>
        <strain evidence="12 13">DSM 3696</strain>
    </source>
</reference>
<dbReference type="Pfam" id="PF19306">
    <property type="entry name" value="WHD_Lhr"/>
    <property type="match status" value="1"/>
</dbReference>
<evidence type="ECO:0000313" key="13">
    <source>
        <dbReference type="Proteomes" id="UP000469724"/>
    </source>
</evidence>
<evidence type="ECO:0000256" key="1">
    <source>
        <dbReference type="ARBA" id="ARBA00022741"/>
    </source>
</evidence>
<dbReference type="InterPro" id="IPR001650">
    <property type="entry name" value="Helicase_C-like"/>
</dbReference>
<feature type="region of interest" description="Disordered" evidence="9">
    <location>
        <begin position="1189"/>
        <end position="1210"/>
    </location>
</feature>
<dbReference type="GO" id="GO:0003677">
    <property type="term" value="F:DNA binding"/>
    <property type="evidence" value="ECO:0007669"/>
    <property type="project" value="UniProtKB-KW"/>
</dbReference>
<comment type="caution">
    <text evidence="12">The sequence shown here is derived from an EMBL/GenBank/DDBJ whole genome shotgun (WGS) entry which is preliminary data.</text>
</comment>